<organism evidence="1 2">
    <name type="scientific">Fonsecaea nubica</name>
    <dbReference type="NCBI Taxonomy" id="856822"/>
    <lineage>
        <taxon>Eukaryota</taxon>
        <taxon>Fungi</taxon>
        <taxon>Dikarya</taxon>
        <taxon>Ascomycota</taxon>
        <taxon>Pezizomycotina</taxon>
        <taxon>Eurotiomycetes</taxon>
        <taxon>Chaetothyriomycetidae</taxon>
        <taxon>Chaetothyriales</taxon>
        <taxon>Herpotrichiellaceae</taxon>
        <taxon>Fonsecaea</taxon>
    </lineage>
</organism>
<dbReference type="GeneID" id="34592260"/>
<accession>A0A178CM06</accession>
<evidence type="ECO:0000313" key="2">
    <source>
        <dbReference type="Proteomes" id="UP000185904"/>
    </source>
</evidence>
<dbReference type="RefSeq" id="XP_022496876.1">
    <property type="nucleotide sequence ID" value="XM_022647132.1"/>
</dbReference>
<comment type="caution">
    <text evidence="1">The sequence shown here is derived from an EMBL/GenBank/DDBJ whole genome shotgun (WGS) entry which is preliminary data.</text>
</comment>
<sequence length="125" mass="13919">MLQNPLDGPDRRGIAAPAQQGCCQNVIVVNEDTSDQGRCKLIDFEGCGVDSNAANSCYEWFSCRPATPRISEQTDIFADHDVEQLYLANRFPDLANLPHACWHGHFNTMADVIQTLKELGNEHTE</sequence>
<keyword evidence="2" id="KW-1185">Reference proteome</keyword>
<name>A0A178CM06_9EURO</name>
<evidence type="ECO:0000313" key="1">
    <source>
        <dbReference type="EMBL" id="OAL30142.1"/>
    </source>
</evidence>
<gene>
    <name evidence="1" type="ORF">AYO20_08858</name>
</gene>
<dbReference type="EMBL" id="LVCJ01000075">
    <property type="protein sequence ID" value="OAL30142.1"/>
    <property type="molecule type" value="Genomic_DNA"/>
</dbReference>
<proteinExistence type="predicted"/>
<reference evidence="1 2" key="1">
    <citation type="submission" date="2016-03" db="EMBL/GenBank/DDBJ databases">
        <title>The draft genome sequence of Fonsecaea nubica causative agent of cutaneous subcutaneous infection in human host.</title>
        <authorList>
            <person name="Costa F."/>
            <person name="Sybren D.H."/>
            <person name="Raittz R.T."/>
            <person name="Weiss V.A."/>
            <person name="Leao A.C."/>
            <person name="Gomes R."/>
            <person name="De Souza E.M."/>
            <person name="Pedrosa F.O."/>
            <person name="Steffens M.B."/>
            <person name="Bombassaro A."/>
            <person name="Tadra-Sfeir M.Z."/>
            <person name="Moreno L.F."/>
            <person name="Najafzadeh M.J."/>
            <person name="Felipe M.S."/>
            <person name="Teixeira M."/>
            <person name="Sun J."/>
            <person name="Xi L."/>
            <person name="Castro M.A."/>
            <person name="Vicente V.A."/>
        </authorList>
    </citation>
    <scope>NUCLEOTIDE SEQUENCE [LARGE SCALE GENOMIC DNA]</scope>
    <source>
        <strain evidence="1 2">CBS 269.64</strain>
    </source>
</reference>
<dbReference type="AlphaFoldDB" id="A0A178CM06"/>
<dbReference type="Proteomes" id="UP000185904">
    <property type="component" value="Unassembled WGS sequence"/>
</dbReference>
<protein>
    <submittedName>
        <fullName evidence="1">Uncharacterized protein</fullName>
    </submittedName>
</protein>